<dbReference type="EMBL" id="CP000112">
    <property type="protein sequence ID" value="ABB39674.2"/>
    <property type="molecule type" value="Genomic_DNA"/>
</dbReference>
<accession>Q30XC2</accession>
<dbReference type="GO" id="GO:0016740">
    <property type="term" value="F:transferase activity"/>
    <property type="evidence" value="ECO:0007669"/>
    <property type="project" value="UniProtKB-KW"/>
</dbReference>
<organism evidence="2 3">
    <name type="scientific">Oleidesulfovibrio alaskensis (strain ATCC BAA-1058 / DSM 17464 / G20)</name>
    <name type="common">Desulfovibrio alaskensis</name>
    <dbReference type="NCBI Taxonomy" id="207559"/>
    <lineage>
        <taxon>Bacteria</taxon>
        <taxon>Pseudomonadati</taxon>
        <taxon>Thermodesulfobacteriota</taxon>
        <taxon>Desulfovibrionia</taxon>
        <taxon>Desulfovibrionales</taxon>
        <taxon>Desulfovibrionaceae</taxon>
        <taxon>Oleidesulfovibrio</taxon>
    </lineage>
</organism>
<evidence type="ECO:0000259" key="1">
    <source>
        <dbReference type="Pfam" id="PF00535"/>
    </source>
</evidence>
<evidence type="ECO:0000313" key="2">
    <source>
        <dbReference type="EMBL" id="ABB39674.2"/>
    </source>
</evidence>
<gene>
    <name evidence="2" type="ordered locus">Dde_2879</name>
</gene>
<dbReference type="Gene3D" id="3.90.550.10">
    <property type="entry name" value="Spore Coat Polysaccharide Biosynthesis Protein SpsA, Chain A"/>
    <property type="match status" value="1"/>
</dbReference>
<dbReference type="Proteomes" id="UP000002710">
    <property type="component" value="Chromosome"/>
</dbReference>
<dbReference type="RefSeq" id="WP_011368667.1">
    <property type="nucleotide sequence ID" value="NC_007519.1"/>
</dbReference>
<name>Q30XC2_OLEA2</name>
<reference evidence="2 3" key="1">
    <citation type="journal article" date="2011" name="J. Bacteriol.">
        <title>Complete genome sequence and updated annotation of Desulfovibrio alaskensis G20.</title>
        <authorList>
            <person name="Hauser L.J."/>
            <person name="Land M.L."/>
            <person name="Brown S.D."/>
            <person name="Larimer F."/>
            <person name="Keller K.L."/>
            <person name="Rapp-Giles B.J."/>
            <person name="Price M.N."/>
            <person name="Lin M."/>
            <person name="Bruce D.C."/>
            <person name="Detter J.C."/>
            <person name="Tapia R."/>
            <person name="Han C.S."/>
            <person name="Goodwin L.A."/>
            <person name="Cheng J.F."/>
            <person name="Pitluck S."/>
            <person name="Copeland A."/>
            <person name="Lucas S."/>
            <person name="Nolan M."/>
            <person name="Lapidus A.L."/>
            <person name="Palumbo A.V."/>
            <person name="Wall J.D."/>
        </authorList>
    </citation>
    <scope>NUCLEOTIDE SEQUENCE [LARGE SCALE GENOMIC DNA]</scope>
    <source>
        <strain evidence="3">ATCC BAA 1058 / DSM 17464 / G20</strain>
    </source>
</reference>
<dbReference type="InterPro" id="IPR029044">
    <property type="entry name" value="Nucleotide-diphossugar_trans"/>
</dbReference>
<dbReference type="eggNOG" id="COG1215">
    <property type="taxonomic scope" value="Bacteria"/>
</dbReference>
<dbReference type="InterPro" id="IPR001173">
    <property type="entry name" value="Glyco_trans_2-like"/>
</dbReference>
<keyword evidence="3" id="KW-1185">Reference proteome</keyword>
<dbReference type="SUPFAM" id="SSF53448">
    <property type="entry name" value="Nucleotide-diphospho-sugar transferases"/>
    <property type="match status" value="1"/>
</dbReference>
<sequence>MVHFQIVTPCRNAARYLDQAITSVVTQAGSFTIHYHIQDGGSTDETLSKLKAWEKALASPDSPFVQCGGVFFSWSSAPDDGMYDAIETGFKKLPDQYDAVMGWLNADDVYYPSAFSTVMTLFEEAPEAQWVGGMVAVLGKNAEHVPTPVYNYYPRDIIRAGCCDGIHWPHLQQHGMFWTRCLWNRSGGLDTELRHAADSTLWPRFAEHAELHHLSSYIAFFRTTPGQLSSDRAAYEAEMAQVCSVQDRQHSFFRFVMRHLLPPSVPVYLCTKDWSLKHKVSRSCAQIFFYYRQVVSVVFLRPVKLFVKRMLKISQ</sequence>
<feature type="domain" description="Glycosyltransferase 2-like" evidence="1">
    <location>
        <begin position="6"/>
        <end position="147"/>
    </location>
</feature>
<evidence type="ECO:0000313" key="3">
    <source>
        <dbReference type="Proteomes" id="UP000002710"/>
    </source>
</evidence>
<dbReference type="KEGG" id="dde:Dde_2879"/>
<dbReference type="STRING" id="207559.Dde_2879"/>
<keyword evidence="2" id="KW-0808">Transferase</keyword>
<dbReference type="HOGENOM" id="CLU_025996_21_0_7"/>
<dbReference type="AlphaFoldDB" id="Q30XC2"/>
<dbReference type="Pfam" id="PF00535">
    <property type="entry name" value="Glycos_transf_2"/>
    <property type="match status" value="1"/>
</dbReference>
<proteinExistence type="predicted"/>
<protein>
    <submittedName>
        <fullName evidence="2">Glycosyl transferase family 2</fullName>
    </submittedName>
</protein>